<proteinExistence type="predicted"/>
<sequence length="124" mass="14703">MELWLLITLTVVLIIFIVIRLKKPKYLRSLEQEEFKQDYRKAQLIDVREEREFKTGHMLGARNIPLSQMRQRAGEIRPDKPVYIYCQNGTRCVQVAKLLRKKRGVEDVVMLKGGFRKWSGKIKK</sequence>
<dbReference type="InterPro" id="IPR001763">
    <property type="entry name" value="Rhodanese-like_dom"/>
</dbReference>
<evidence type="ECO:0000313" key="4">
    <source>
        <dbReference type="Proteomes" id="UP000790580"/>
    </source>
</evidence>
<dbReference type="SUPFAM" id="SSF52821">
    <property type="entry name" value="Rhodanese/Cell cycle control phosphatase"/>
    <property type="match status" value="1"/>
</dbReference>
<feature type="transmembrane region" description="Helical" evidence="1">
    <location>
        <begin position="6"/>
        <end position="22"/>
    </location>
</feature>
<evidence type="ECO:0000259" key="2">
    <source>
        <dbReference type="PROSITE" id="PS50206"/>
    </source>
</evidence>
<dbReference type="PANTHER" id="PTHR43031:SF18">
    <property type="entry name" value="RHODANESE-RELATED SULFURTRANSFERASES"/>
    <property type="match status" value="1"/>
</dbReference>
<organism evidence="3 4">
    <name type="scientific">Evansella alkalicola</name>
    <dbReference type="NCBI Taxonomy" id="745819"/>
    <lineage>
        <taxon>Bacteria</taxon>
        <taxon>Bacillati</taxon>
        <taxon>Bacillota</taxon>
        <taxon>Bacilli</taxon>
        <taxon>Bacillales</taxon>
        <taxon>Bacillaceae</taxon>
        <taxon>Evansella</taxon>
    </lineage>
</organism>
<keyword evidence="1" id="KW-0472">Membrane</keyword>
<dbReference type="Gene3D" id="3.40.250.10">
    <property type="entry name" value="Rhodanese-like domain"/>
    <property type="match status" value="1"/>
</dbReference>
<dbReference type="Pfam" id="PF00581">
    <property type="entry name" value="Rhodanese"/>
    <property type="match status" value="1"/>
</dbReference>
<dbReference type="SMART" id="SM00450">
    <property type="entry name" value="RHOD"/>
    <property type="match status" value="1"/>
</dbReference>
<keyword evidence="4" id="KW-1185">Reference proteome</keyword>
<keyword evidence="1" id="KW-1133">Transmembrane helix</keyword>
<dbReference type="RefSeq" id="WP_088074871.1">
    <property type="nucleotide sequence ID" value="NZ_JAHQCR010000088.1"/>
</dbReference>
<evidence type="ECO:0000313" key="3">
    <source>
        <dbReference type="EMBL" id="MBU9724185.1"/>
    </source>
</evidence>
<accession>A0ABS6K2I8</accession>
<dbReference type="PROSITE" id="PS50206">
    <property type="entry name" value="RHODANESE_3"/>
    <property type="match status" value="1"/>
</dbReference>
<protein>
    <submittedName>
        <fullName evidence="3">Rhodanese-like domain-containing protein</fullName>
    </submittedName>
</protein>
<dbReference type="PANTHER" id="PTHR43031">
    <property type="entry name" value="FAD-DEPENDENT OXIDOREDUCTASE"/>
    <property type="match status" value="1"/>
</dbReference>
<dbReference type="Proteomes" id="UP000790580">
    <property type="component" value="Unassembled WGS sequence"/>
</dbReference>
<evidence type="ECO:0000256" key="1">
    <source>
        <dbReference type="SAM" id="Phobius"/>
    </source>
</evidence>
<dbReference type="InterPro" id="IPR036873">
    <property type="entry name" value="Rhodanese-like_dom_sf"/>
</dbReference>
<gene>
    <name evidence="3" type="ORF">KS407_22430</name>
</gene>
<dbReference type="InterPro" id="IPR050229">
    <property type="entry name" value="GlpE_sulfurtransferase"/>
</dbReference>
<dbReference type="CDD" id="cd00158">
    <property type="entry name" value="RHOD"/>
    <property type="match status" value="1"/>
</dbReference>
<feature type="domain" description="Rhodanese" evidence="2">
    <location>
        <begin position="38"/>
        <end position="123"/>
    </location>
</feature>
<keyword evidence="1" id="KW-0812">Transmembrane</keyword>
<comment type="caution">
    <text evidence="3">The sequence shown here is derived from an EMBL/GenBank/DDBJ whole genome shotgun (WGS) entry which is preliminary data.</text>
</comment>
<reference evidence="3 4" key="1">
    <citation type="submission" date="2021-06" db="EMBL/GenBank/DDBJ databases">
        <title>Bacillus sp. RD4P76, an endophyte from a halophyte.</title>
        <authorList>
            <person name="Sun J.-Q."/>
        </authorList>
    </citation>
    <scope>NUCLEOTIDE SEQUENCE [LARGE SCALE GENOMIC DNA]</scope>
    <source>
        <strain evidence="3 4">JCM 17098</strain>
    </source>
</reference>
<name>A0ABS6K2I8_9BACI</name>
<dbReference type="EMBL" id="JAHQCR010000088">
    <property type="protein sequence ID" value="MBU9724185.1"/>
    <property type="molecule type" value="Genomic_DNA"/>
</dbReference>